<evidence type="ECO:0000259" key="3">
    <source>
        <dbReference type="Pfam" id="PF18186"/>
    </source>
</evidence>
<evidence type="ECO:0000256" key="1">
    <source>
        <dbReference type="SAM" id="MobiDB-lite"/>
    </source>
</evidence>
<feature type="domain" description="SMODS and SLOG-associating 2TM effector" evidence="3">
    <location>
        <begin position="23"/>
        <end position="175"/>
    </location>
</feature>
<sequence>MPFLKKTFMNHTTEKLKRIKVDALYGKKKHFNAAERHEKIHYNIGVPLVALNILTGSVLFYVLTDSVTNWIKFIPIILALIAAFLSGFQTYLNPQKKVEGHRRIGNRYLSIMKKCDRLQGYIADNAISNENLIAKIEEVAIEIDDVNKEAESFPTSSTDYEKAKNGIESGEETYTENDLNL</sequence>
<evidence type="ECO:0000256" key="2">
    <source>
        <dbReference type="SAM" id="Phobius"/>
    </source>
</evidence>
<organism evidence="4 5">
    <name type="scientific">Flavobacterium macacae</name>
    <dbReference type="NCBI Taxonomy" id="2488993"/>
    <lineage>
        <taxon>Bacteria</taxon>
        <taxon>Pseudomonadati</taxon>
        <taxon>Bacteroidota</taxon>
        <taxon>Flavobacteriia</taxon>
        <taxon>Flavobacteriales</taxon>
        <taxon>Flavobacteriaceae</taxon>
        <taxon>Flavobacterium</taxon>
    </lineage>
</organism>
<reference evidence="4 5" key="1">
    <citation type="submission" date="2018-11" db="EMBL/GenBank/DDBJ databases">
        <title>Flavobacterium sp. nov., YIM 102600 draft genome.</title>
        <authorList>
            <person name="Li G."/>
            <person name="Jiang Y."/>
        </authorList>
    </citation>
    <scope>NUCLEOTIDE SEQUENCE [LARGE SCALE GENOMIC DNA]</scope>
    <source>
        <strain evidence="4 5">YIM 102600</strain>
    </source>
</reference>
<accession>A0A3P3W0X5</accession>
<comment type="caution">
    <text evidence="4">The sequence shown here is derived from an EMBL/GenBank/DDBJ whole genome shotgun (WGS) entry which is preliminary data.</text>
</comment>
<keyword evidence="2" id="KW-1133">Transmembrane helix</keyword>
<proteinExistence type="predicted"/>
<gene>
    <name evidence="4" type="ORF">EG849_14630</name>
</gene>
<dbReference type="Pfam" id="PF18186">
    <property type="entry name" value="SLATT_4"/>
    <property type="match status" value="1"/>
</dbReference>
<dbReference type="AlphaFoldDB" id="A0A3P3W0X5"/>
<protein>
    <submittedName>
        <fullName evidence="4">SLATT domain-containing protein</fullName>
    </submittedName>
</protein>
<keyword evidence="2" id="KW-0472">Membrane</keyword>
<evidence type="ECO:0000313" key="5">
    <source>
        <dbReference type="Proteomes" id="UP000271937"/>
    </source>
</evidence>
<dbReference type="Proteomes" id="UP000271937">
    <property type="component" value="Unassembled WGS sequence"/>
</dbReference>
<feature type="transmembrane region" description="Helical" evidence="2">
    <location>
        <begin position="44"/>
        <end position="64"/>
    </location>
</feature>
<dbReference type="EMBL" id="RQVR01000025">
    <property type="protein sequence ID" value="RRJ88434.1"/>
    <property type="molecule type" value="Genomic_DNA"/>
</dbReference>
<dbReference type="InterPro" id="IPR040811">
    <property type="entry name" value="SLATT_4"/>
</dbReference>
<name>A0A3P3W0X5_9FLAO</name>
<keyword evidence="2" id="KW-0812">Transmembrane</keyword>
<keyword evidence="5" id="KW-1185">Reference proteome</keyword>
<feature type="transmembrane region" description="Helical" evidence="2">
    <location>
        <begin position="70"/>
        <end position="92"/>
    </location>
</feature>
<feature type="region of interest" description="Disordered" evidence="1">
    <location>
        <begin position="152"/>
        <end position="181"/>
    </location>
</feature>
<evidence type="ECO:0000313" key="4">
    <source>
        <dbReference type="EMBL" id="RRJ88434.1"/>
    </source>
</evidence>
<dbReference type="NCBIfam" id="NF033632">
    <property type="entry name" value="SLATT_4"/>
    <property type="match status" value="1"/>
</dbReference>